<dbReference type="AlphaFoldDB" id="A0A1L7I5L6"/>
<gene>
    <name evidence="1" type="ORF">GRFL_2185</name>
</gene>
<dbReference type="EMBL" id="CP016359">
    <property type="protein sequence ID" value="APU68909.1"/>
    <property type="molecule type" value="Genomic_DNA"/>
</dbReference>
<evidence type="ECO:0000313" key="2">
    <source>
        <dbReference type="Proteomes" id="UP000186230"/>
    </source>
</evidence>
<organism evidence="1 2">
    <name type="scientific">Christiangramia flava JLT2011</name>
    <dbReference type="NCBI Taxonomy" id="1229726"/>
    <lineage>
        <taxon>Bacteria</taxon>
        <taxon>Pseudomonadati</taxon>
        <taxon>Bacteroidota</taxon>
        <taxon>Flavobacteriia</taxon>
        <taxon>Flavobacteriales</taxon>
        <taxon>Flavobacteriaceae</taxon>
        <taxon>Christiangramia</taxon>
    </lineage>
</organism>
<name>A0A1L7I5L6_9FLAO</name>
<sequence length="54" mass="6209">MRFLAIELLISSKSYLENILEIKNEFYLLNILKNRKLALPGLNFRVSDSAVSPI</sequence>
<dbReference type="KEGG" id="gfl:GRFL_2185"/>
<proteinExistence type="predicted"/>
<reference evidence="1 2" key="1">
    <citation type="submission" date="2016-07" db="EMBL/GenBank/DDBJ databases">
        <title>Multi-omics approach to identify versatile polysaccharide utilization systems of a marine flavobacterium Gramella flava.</title>
        <authorList>
            <person name="Tang K."/>
        </authorList>
    </citation>
    <scope>NUCLEOTIDE SEQUENCE [LARGE SCALE GENOMIC DNA]</scope>
    <source>
        <strain evidence="1 2">JLT2011</strain>
    </source>
</reference>
<dbReference type="STRING" id="1229726.GRFL_2185"/>
<protein>
    <submittedName>
        <fullName evidence="1">Uncharacterized protein</fullName>
    </submittedName>
</protein>
<dbReference type="Proteomes" id="UP000186230">
    <property type="component" value="Chromosome"/>
</dbReference>
<accession>A0A1L7I5L6</accession>
<evidence type="ECO:0000313" key="1">
    <source>
        <dbReference type="EMBL" id="APU68909.1"/>
    </source>
</evidence>
<keyword evidence="2" id="KW-1185">Reference proteome</keyword>